<evidence type="ECO:0000256" key="2">
    <source>
        <dbReference type="ARBA" id="ARBA00022490"/>
    </source>
</evidence>
<dbReference type="NCBIfam" id="TIGR00406">
    <property type="entry name" value="prmA"/>
    <property type="match status" value="1"/>
</dbReference>
<evidence type="ECO:0000313" key="7">
    <source>
        <dbReference type="EMBL" id="XAF70203.1"/>
    </source>
</evidence>
<evidence type="ECO:0000313" key="8">
    <source>
        <dbReference type="Proteomes" id="UP001436297"/>
    </source>
</evidence>
<organism evidence="7 8">
    <name type="scientific">Staphylococcus hsinchuensis</name>
    <dbReference type="NCBI Taxonomy" id="3051183"/>
    <lineage>
        <taxon>Bacteria</taxon>
        <taxon>Bacillati</taxon>
        <taxon>Bacillota</taxon>
        <taxon>Bacilli</taxon>
        <taxon>Bacillales</taxon>
        <taxon>Staphylococcaceae</taxon>
        <taxon>Staphylococcus</taxon>
    </lineage>
</organism>
<comment type="catalytic activity">
    <reaction evidence="6">
        <text>L-lysyl-[protein] + 3 S-adenosyl-L-methionine = N(6),N(6),N(6)-trimethyl-L-lysyl-[protein] + 3 S-adenosyl-L-homocysteine + 3 H(+)</text>
        <dbReference type="Rhea" id="RHEA:54192"/>
        <dbReference type="Rhea" id="RHEA-COMP:9752"/>
        <dbReference type="Rhea" id="RHEA-COMP:13826"/>
        <dbReference type="ChEBI" id="CHEBI:15378"/>
        <dbReference type="ChEBI" id="CHEBI:29969"/>
        <dbReference type="ChEBI" id="CHEBI:57856"/>
        <dbReference type="ChEBI" id="CHEBI:59789"/>
        <dbReference type="ChEBI" id="CHEBI:61961"/>
    </reaction>
</comment>
<sequence>MNWTEVSITVNHDVVYVVTNILEELGSNGVVIEDSNDLKHDFADKHGEIFELNESDYPDEGVRVKAYFNEMKYTAQLKNEIQTQIKQISNLDNNIFEFEESTIRDQDWENEWKNYFHPFRASEKFTIVPSWESYQKEDANELCIELDPGMAFGTGDHPTTSMCLKAIETYVKPDDSVIDVGTGSGILSIASHLLNVQHIKAIDVDELAVRVAKENFEKNQCVDAIEIVEGNLLKEEQQQYNVVIANILAHIIDEMIEDAYNTLKEDGYFITSGIIEEKHEAIVEHMKRIGFNIISINHDNGWVCIVGQKVSES</sequence>
<proteinExistence type="inferred from homology"/>
<reference evidence="7 8" key="1">
    <citation type="journal article" date="2024" name="Pathogens">
        <title>Staphylococcus hsinchuensis sp. nov., Isolated from Soymilk.</title>
        <authorList>
            <person name="Wang Y.T."/>
            <person name="Lin Y.C."/>
            <person name="Hsieh Y.H."/>
            <person name="Lin Y.T."/>
            <person name="Hamada M."/>
            <person name="Chen C.C."/>
            <person name="Liou J.S."/>
            <person name="Lee A.Y."/>
            <person name="Zhang W.L."/>
            <person name="Chen Y.T."/>
            <person name="Huang C.H."/>
        </authorList>
    </citation>
    <scope>NUCLEOTIDE SEQUENCE [LARGE SCALE GENOMIC DNA]</scope>
    <source>
        <strain evidence="7 8">H164</strain>
    </source>
</reference>
<dbReference type="CDD" id="cd02440">
    <property type="entry name" value="AdoMet_MTases"/>
    <property type="match status" value="1"/>
</dbReference>
<dbReference type="InterPro" id="IPR004498">
    <property type="entry name" value="Ribosomal_PrmA_MeTrfase"/>
</dbReference>
<evidence type="ECO:0000256" key="6">
    <source>
        <dbReference type="HAMAP-Rule" id="MF_00735"/>
    </source>
</evidence>
<comment type="subcellular location">
    <subcellularLocation>
        <location evidence="6">Cytoplasm</location>
    </subcellularLocation>
</comment>
<dbReference type="Proteomes" id="UP001436297">
    <property type="component" value="Chromosome"/>
</dbReference>
<keyword evidence="7" id="KW-0689">Ribosomal protein</keyword>
<gene>
    <name evidence="6 7" type="primary">prmA</name>
    <name evidence="7" type="ORF">QQM35_09020</name>
</gene>
<keyword evidence="4 6" id="KW-0808">Transferase</keyword>
<feature type="binding site" evidence="6">
    <location>
        <position position="181"/>
    </location>
    <ligand>
        <name>S-adenosyl-L-methionine</name>
        <dbReference type="ChEBI" id="CHEBI:59789"/>
    </ligand>
</feature>
<dbReference type="GO" id="GO:0032259">
    <property type="term" value="P:methylation"/>
    <property type="evidence" value="ECO:0007669"/>
    <property type="project" value="UniProtKB-KW"/>
</dbReference>
<protein>
    <recommendedName>
        <fullName evidence="6">Ribosomal protein L11 methyltransferase</fullName>
        <shortName evidence="6">L11 Mtase</shortName>
        <ecNumber evidence="6">2.1.1.-</ecNumber>
    </recommendedName>
</protein>
<dbReference type="Gene3D" id="3.40.50.150">
    <property type="entry name" value="Vaccinia Virus protein VP39"/>
    <property type="match status" value="1"/>
</dbReference>
<dbReference type="PIRSF" id="PIRSF000401">
    <property type="entry name" value="RPL11_MTase"/>
    <property type="match status" value="1"/>
</dbReference>
<dbReference type="RefSeq" id="WP_251520418.1">
    <property type="nucleotide sequence ID" value="NZ_CP128355.1"/>
</dbReference>
<keyword evidence="2 6" id="KW-0963">Cytoplasm</keyword>
<keyword evidence="8" id="KW-1185">Reference proteome</keyword>
<feature type="binding site" evidence="6">
    <location>
        <position position="246"/>
    </location>
    <ligand>
        <name>S-adenosyl-L-methionine</name>
        <dbReference type="ChEBI" id="CHEBI:59789"/>
    </ligand>
</feature>
<feature type="binding site" evidence="6">
    <location>
        <position position="160"/>
    </location>
    <ligand>
        <name>S-adenosyl-L-methionine</name>
        <dbReference type="ChEBI" id="CHEBI:59789"/>
    </ligand>
</feature>
<keyword evidence="7" id="KW-0687">Ribonucleoprotein</keyword>
<dbReference type="EMBL" id="CP128355">
    <property type="protein sequence ID" value="XAF70203.1"/>
    <property type="molecule type" value="Genomic_DNA"/>
</dbReference>
<dbReference type="EC" id="2.1.1.-" evidence="6"/>
<dbReference type="GO" id="GO:0005840">
    <property type="term" value="C:ribosome"/>
    <property type="evidence" value="ECO:0007669"/>
    <property type="project" value="UniProtKB-KW"/>
</dbReference>
<dbReference type="SUPFAM" id="SSF53335">
    <property type="entry name" value="S-adenosyl-L-methionine-dependent methyltransferases"/>
    <property type="match status" value="1"/>
</dbReference>
<feature type="binding site" evidence="6">
    <location>
        <position position="203"/>
    </location>
    <ligand>
        <name>S-adenosyl-L-methionine</name>
        <dbReference type="ChEBI" id="CHEBI:59789"/>
    </ligand>
</feature>
<evidence type="ECO:0000256" key="1">
    <source>
        <dbReference type="ARBA" id="ARBA00009741"/>
    </source>
</evidence>
<dbReference type="Pfam" id="PF06325">
    <property type="entry name" value="PrmA"/>
    <property type="match status" value="1"/>
</dbReference>
<evidence type="ECO:0000256" key="5">
    <source>
        <dbReference type="ARBA" id="ARBA00022691"/>
    </source>
</evidence>
<evidence type="ECO:0000256" key="4">
    <source>
        <dbReference type="ARBA" id="ARBA00022679"/>
    </source>
</evidence>
<keyword evidence="3 6" id="KW-0489">Methyltransferase</keyword>
<dbReference type="PANTHER" id="PTHR43648">
    <property type="entry name" value="ELECTRON TRANSFER FLAVOPROTEIN BETA SUBUNIT LYSINE METHYLTRANSFERASE"/>
    <property type="match status" value="1"/>
</dbReference>
<keyword evidence="5 6" id="KW-0949">S-adenosyl-L-methionine</keyword>
<comment type="function">
    <text evidence="6">Methylates ribosomal protein L11.</text>
</comment>
<comment type="similarity">
    <text evidence="1 6">Belongs to the methyltransferase superfamily. PrmA family.</text>
</comment>
<dbReference type="PANTHER" id="PTHR43648:SF1">
    <property type="entry name" value="ELECTRON TRANSFER FLAVOPROTEIN BETA SUBUNIT LYSINE METHYLTRANSFERASE"/>
    <property type="match status" value="1"/>
</dbReference>
<evidence type="ECO:0000256" key="3">
    <source>
        <dbReference type="ARBA" id="ARBA00022603"/>
    </source>
</evidence>
<dbReference type="HAMAP" id="MF_00735">
    <property type="entry name" value="Methyltr_PrmA"/>
    <property type="match status" value="1"/>
</dbReference>
<name>A0ABZ3EC02_9STAP</name>
<dbReference type="InterPro" id="IPR050078">
    <property type="entry name" value="Ribosomal_L11_MeTrfase_PrmA"/>
</dbReference>
<dbReference type="GO" id="GO:0008168">
    <property type="term" value="F:methyltransferase activity"/>
    <property type="evidence" value="ECO:0007669"/>
    <property type="project" value="UniProtKB-KW"/>
</dbReference>
<accession>A0ABZ3EC02</accession>
<dbReference type="InterPro" id="IPR029063">
    <property type="entry name" value="SAM-dependent_MTases_sf"/>
</dbReference>